<dbReference type="AlphaFoldDB" id="A0A183E2P4"/>
<accession>A0A183E2P4</accession>
<evidence type="ECO:0000313" key="1">
    <source>
        <dbReference type="EMBL" id="VDN25619.1"/>
    </source>
</evidence>
<gene>
    <name evidence="1" type="ORF">GPUH_LOCUS15234</name>
</gene>
<evidence type="ECO:0000313" key="2">
    <source>
        <dbReference type="Proteomes" id="UP000271098"/>
    </source>
</evidence>
<dbReference type="WBParaSite" id="GPUH_0001525501-mRNA-1">
    <property type="protein sequence ID" value="GPUH_0001525501-mRNA-1"/>
    <property type="gene ID" value="GPUH_0001525501"/>
</dbReference>
<evidence type="ECO:0000313" key="3">
    <source>
        <dbReference type="WBParaSite" id="GPUH_0001525501-mRNA-1"/>
    </source>
</evidence>
<protein>
    <submittedName>
        <fullName evidence="3">Dynein light chain</fullName>
    </submittedName>
</protein>
<organism evidence="3">
    <name type="scientific">Gongylonema pulchrum</name>
    <dbReference type="NCBI Taxonomy" id="637853"/>
    <lineage>
        <taxon>Eukaryota</taxon>
        <taxon>Metazoa</taxon>
        <taxon>Ecdysozoa</taxon>
        <taxon>Nematoda</taxon>
        <taxon>Chromadorea</taxon>
        <taxon>Rhabditida</taxon>
        <taxon>Spirurina</taxon>
        <taxon>Spiruromorpha</taxon>
        <taxon>Spiruroidea</taxon>
        <taxon>Gongylonematidae</taxon>
        <taxon>Gongylonema</taxon>
    </lineage>
</organism>
<dbReference type="Proteomes" id="UP000271098">
    <property type="component" value="Unassembled WGS sequence"/>
</dbReference>
<sequence>MAEPDVDAMLEEALDKIEDVKSFAVQGWGVAGGQCWAVANEQCRRGVYHWCRVIA</sequence>
<name>A0A183E2P4_9BILA</name>
<proteinExistence type="predicted"/>
<dbReference type="EMBL" id="UYRT01082189">
    <property type="protein sequence ID" value="VDN25619.1"/>
    <property type="molecule type" value="Genomic_DNA"/>
</dbReference>
<reference evidence="3" key="1">
    <citation type="submission" date="2016-06" db="UniProtKB">
        <authorList>
            <consortium name="WormBaseParasite"/>
        </authorList>
    </citation>
    <scope>IDENTIFICATION</scope>
</reference>
<reference evidence="1 2" key="2">
    <citation type="submission" date="2018-11" db="EMBL/GenBank/DDBJ databases">
        <authorList>
            <consortium name="Pathogen Informatics"/>
        </authorList>
    </citation>
    <scope>NUCLEOTIDE SEQUENCE [LARGE SCALE GENOMIC DNA]</scope>
</reference>
<keyword evidence="2" id="KW-1185">Reference proteome</keyword>